<name>A0A0A9BGZ4_ARUDO</name>
<organism evidence="2">
    <name type="scientific">Arundo donax</name>
    <name type="common">Giant reed</name>
    <name type="synonym">Donax arundinaceus</name>
    <dbReference type="NCBI Taxonomy" id="35708"/>
    <lineage>
        <taxon>Eukaryota</taxon>
        <taxon>Viridiplantae</taxon>
        <taxon>Streptophyta</taxon>
        <taxon>Embryophyta</taxon>
        <taxon>Tracheophyta</taxon>
        <taxon>Spermatophyta</taxon>
        <taxon>Magnoliopsida</taxon>
        <taxon>Liliopsida</taxon>
        <taxon>Poales</taxon>
        <taxon>Poaceae</taxon>
        <taxon>PACMAD clade</taxon>
        <taxon>Arundinoideae</taxon>
        <taxon>Arundineae</taxon>
        <taxon>Arundo</taxon>
    </lineage>
</organism>
<reference evidence="2" key="2">
    <citation type="journal article" date="2015" name="Data Brief">
        <title>Shoot transcriptome of the giant reed, Arundo donax.</title>
        <authorList>
            <person name="Barrero R.A."/>
            <person name="Guerrero F.D."/>
            <person name="Moolhuijzen P."/>
            <person name="Goolsby J.A."/>
            <person name="Tidwell J."/>
            <person name="Bellgard S.E."/>
            <person name="Bellgard M.I."/>
        </authorList>
    </citation>
    <scope>NUCLEOTIDE SEQUENCE</scope>
    <source>
        <tissue evidence="2">Shoot tissue taken approximately 20 cm above the soil surface</tissue>
    </source>
</reference>
<dbReference type="EMBL" id="GBRH01236457">
    <property type="protein sequence ID" value="JAD61438.1"/>
    <property type="molecule type" value="Transcribed_RNA"/>
</dbReference>
<sequence length="84" mass="9599">MYMPWGPWGALAPITEIPCYRMLTCSKSRALHHIRTNSCFLMLKRLNQTSNPFGRTSSGISGENNTPSEREHSLYGNKNWTQPK</sequence>
<proteinExistence type="predicted"/>
<accession>A0A0A9BGZ4</accession>
<evidence type="ECO:0000313" key="2">
    <source>
        <dbReference type="EMBL" id="JAD61438.1"/>
    </source>
</evidence>
<evidence type="ECO:0000256" key="1">
    <source>
        <dbReference type="SAM" id="MobiDB-lite"/>
    </source>
</evidence>
<feature type="compositionally biased region" description="Polar residues" evidence="1">
    <location>
        <begin position="50"/>
        <end position="67"/>
    </location>
</feature>
<dbReference type="AlphaFoldDB" id="A0A0A9BGZ4"/>
<protein>
    <submittedName>
        <fullName evidence="2">Uncharacterized protein</fullName>
    </submittedName>
</protein>
<feature type="region of interest" description="Disordered" evidence="1">
    <location>
        <begin position="50"/>
        <end position="84"/>
    </location>
</feature>
<reference evidence="2" key="1">
    <citation type="submission" date="2014-09" db="EMBL/GenBank/DDBJ databases">
        <authorList>
            <person name="Magalhaes I.L.F."/>
            <person name="Oliveira U."/>
            <person name="Santos F.R."/>
            <person name="Vidigal T.H.D.A."/>
            <person name="Brescovit A.D."/>
            <person name="Santos A.J."/>
        </authorList>
    </citation>
    <scope>NUCLEOTIDE SEQUENCE</scope>
    <source>
        <tissue evidence="2">Shoot tissue taken approximately 20 cm above the soil surface</tissue>
    </source>
</reference>